<evidence type="ECO:0000313" key="3">
    <source>
        <dbReference type="Proteomes" id="UP000002417"/>
    </source>
</evidence>
<dbReference type="Proteomes" id="UP000002417">
    <property type="component" value="Plasmid pXAUT01"/>
</dbReference>
<keyword evidence="1" id="KW-0812">Transmembrane</keyword>
<dbReference type="eggNOG" id="COG3547">
    <property type="taxonomic scope" value="Bacteria"/>
</dbReference>
<organism evidence="2 3">
    <name type="scientific">Xanthobacter autotrophicus (strain ATCC BAA-1158 / Py2)</name>
    <dbReference type="NCBI Taxonomy" id="78245"/>
    <lineage>
        <taxon>Bacteria</taxon>
        <taxon>Pseudomonadati</taxon>
        <taxon>Pseudomonadota</taxon>
        <taxon>Alphaproteobacteria</taxon>
        <taxon>Hyphomicrobiales</taxon>
        <taxon>Xanthobacteraceae</taxon>
        <taxon>Xanthobacter</taxon>
    </lineage>
</organism>
<sequence>MEVKVIGVDIAKRYFQVHGINSSGEAVLRRKLTRDLFLKLFSGLPSCLVGIEAGSGAHHWARELTKLGHDVRLMAPQFVRPYVNSRPNETCTGAESAVQPKGLAKGQVLMTRECLREAIDVGQGGTVRRVPLLKRQGSGMSVRLQTMGWMRALLAFLVAITLLVAPVAGAWAMPCYDLVRQEQATVVESGELQAAIRGDGLQGHSHAVGHTLWCSSACASCVVALAAPGPTVPKRIVLAARYAQRDEIVTGLAFPPTLGPPRTRT</sequence>
<dbReference type="EMBL" id="CP000782">
    <property type="protein sequence ID" value="ABS70053.1"/>
    <property type="molecule type" value="Genomic_DNA"/>
</dbReference>
<evidence type="ECO:0008006" key="4">
    <source>
        <dbReference type="Google" id="ProtNLM"/>
    </source>
</evidence>
<dbReference type="OrthoDB" id="5289737at2"/>
<keyword evidence="1" id="KW-0472">Membrane</keyword>
<dbReference type="AlphaFoldDB" id="A7IPV7"/>
<dbReference type="HOGENOM" id="CLU_1049512_0_0_5"/>
<evidence type="ECO:0000313" key="2">
    <source>
        <dbReference type="EMBL" id="ABS70053.1"/>
    </source>
</evidence>
<accession>A7IPV7</accession>
<keyword evidence="1" id="KW-1133">Transmembrane helix</keyword>
<protein>
    <recommendedName>
        <fullName evidence="4">Transposase</fullName>
    </recommendedName>
</protein>
<reference evidence="2 3" key="1">
    <citation type="submission" date="2007-07" db="EMBL/GenBank/DDBJ databases">
        <title>Complete sequence of plasmid pXAUT01 of Xanthobacter autotrophicus Py2.</title>
        <authorList>
            <consortium name="US DOE Joint Genome Institute"/>
            <person name="Copeland A."/>
            <person name="Lucas S."/>
            <person name="Lapidus A."/>
            <person name="Barry K."/>
            <person name="Glavina del Rio T."/>
            <person name="Hammon N."/>
            <person name="Israni S."/>
            <person name="Dalin E."/>
            <person name="Tice H."/>
            <person name="Pitluck S."/>
            <person name="Sims D."/>
            <person name="Brettin T."/>
            <person name="Bruce D."/>
            <person name="Detter J.C."/>
            <person name="Han C."/>
            <person name="Tapia R."/>
            <person name="Brainard J."/>
            <person name="Schmutz J."/>
            <person name="Larimer F."/>
            <person name="Land M."/>
            <person name="Hauser L."/>
            <person name="Kyrpides N."/>
            <person name="Kim E."/>
            <person name="Ensigns S.A."/>
            <person name="Richardson P."/>
        </authorList>
    </citation>
    <scope>NUCLEOTIDE SEQUENCE [LARGE SCALE GENOMIC DNA]</scope>
    <source>
        <strain evidence="3">ATCC BAA-1158 / Py2</strain>
        <plasmid evidence="3">Plasmid pXAUT01</plasmid>
    </source>
</reference>
<keyword evidence="2" id="KW-0614">Plasmid</keyword>
<name>A7IPV7_XANP2</name>
<proteinExistence type="predicted"/>
<keyword evidence="3" id="KW-1185">Reference proteome</keyword>
<geneLocation type="plasmid" evidence="2 3">
    <name>pXAUT01</name>
</geneLocation>
<feature type="transmembrane region" description="Helical" evidence="1">
    <location>
        <begin position="153"/>
        <end position="173"/>
    </location>
</feature>
<gene>
    <name evidence="2" type="ordered locus">Xaut_4841</name>
</gene>
<dbReference type="KEGG" id="xau:Xaut_4841"/>
<dbReference type="PhylomeDB" id="A7IPV7"/>
<evidence type="ECO:0000256" key="1">
    <source>
        <dbReference type="SAM" id="Phobius"/>
    </source>
</evidence>